<comment type="subcellular location">
    <subcellularLocation>
        <location evidence="1">Cell membrane</location>
        <topology evidence="1">Multi-pass membrane protein</topology>
    </subcellularLocation>
</comment>
<evidence type="ECO:0000256" key="6">
    <source>
        <dbReference type="ARBA" id="ARBA00023136"/>
    </source>
</evidence>
<evidence type="ECO:0000256" key="3">
    <source>
        <dbReference type="ARBA" id="ARBA00022475"/>
    </source>
</evidence>
<evidence type="ECO:0000313" key="8">
    <source>
        <dbReference type="Proteomes" id="UP000502508"/>
    </source>
</evidence>
<dbReference type="InterPro" id="IPR003688">
    <property type="entry name" value="TraG/VirD4"/>
</dbReference>
<keyword evidence="4" id="KW-0812">Transmembrane</keyword>
<dbReference type="SUPFAM" id="SSF52540">
    <property type="entry name" value="P-loop containing nucleoside triphosphate hydrolases"/>
    <property type="match status" value="1"/>
</dbReference>
<keyword evidence="6" id="KW-0472">Membrane</keyword>
<evidence type="ECO:0000256" key="1">
    <source>
        <dbReference type="ARBA" id="ARBA00004651"/>
    </source>
</evidence>
<keyword evidence="5" id="KW-1133">Transmembrane helix</keyword>
<name>A0A6F8XVV9_9ACTN</name>
<keyword evidence="3" id="KW-1003">Cell membrane</keyword>
<protein>
    <recommendedName>
        <fullName evidence="9">TraD/TraG TraM recognition site domain-containing protein</fullName>
    </recommendedName>
</protein>
<dbReference type="PANTHER" id="PTHR37937">
    <property type="entry name" value="CONJUGATIVE TRANSFER: DNA TRANSPORT"/>
    <property type="match status" value="1"/>
</dbReference>
<dbReference type="InterPro" id="IPR027417">
    <property type="entry name" value="P-loop_NTPase"/>
</dbReference>
<organism evidence="7 8">
    <name type="scientific">Phytohabitans flavus</name>
    <dbReference type="NCBI Taxonomy" id="1076124"/>
    <lineage>
        <taxon>Bacteria</taxon>
        <taxon>Bacillati</taxon>
        <taxon>Actinomycetota</taxon>
        <taxon>Actinomycetes</taxon>
        <taxon>Micromonosporales</taxon>
        <taxon>Micromonosporaceae</taxon>
    </lineage>
</organism>
<evidence type="ECO:0000256" key="5">
    <source>
        <dbReference type="ARBA" id="ARBA00022989"/>
    </source>
</evidence>
<dbReference type="PANTHER" id="PTHR37937:SF1">
    <property type="entry name" value="CONJUGATIVE TRANSFER: DNA TRANSPORT"/>
    <property type="match status" value="1"/>
</dbReference>
<sequence>MMASLIASDAAQSEGDHRFWDQSAQMLLAGVIGASLDVARSKGEPHRFQSFIDMLFSDDVVYDLAVILDTVGKKSLSRFAYRAIADFLRRADKERSGVLSTAHSYLTPYISDALNNYLNTSSISPSLIADGDNYTIYIVIPPSKLLSHSILLRMWVATMLSAIVQRRTKPRKRTLFMLDECAQLGSLDELKKAITLMRGYGLQVWMFFQDYSQIRSLYPSDYATMVNNCGVFQTFGVPRNAAAILLAEAIGKDAPLDLVQLDRTQQIISLSTEDARILRLMNYLSDGLFAGRFDENPLFAGQHGGTKRGNPFPSNAAKMHY</sequence>
<dbReference type="Gene3D" id="3.40.50.300">
    <property type="entry name" value="P-loop containing nucleotide triphosphate hydrolases"/>
    <property type="match status" value="1"/>
</dbReference>
<evidence type="ECO:0000313" key="7">
    <source>
        <dbReference type="EMBL" id="BCB77871.1"/>
    </source>
</evidence>
<accession>A0A6F8XVV9</accession>
<reference evidence="7 8" key="1">
    <citation type="submission" date="2020-03" db="EMBL/GenBank/DDBJ databases">
        <title>Whole genome shotgun sequence of Phytohabitans flavus NBRC 107702.</title>
        <authorList>
            <person name="Komaki H."/>
            <person name="Tamura T."/>
        </authorList>
    </citation>
    <scope>NUCLEOTIDE SEQUENCE [LARGE SCALE GENOMIC DNA]</scope>
    <source>
        <strain evidence="7 8">NBRC 107702</strain>
    </source>
</reference>
<dbReference type="AlphaFoldDB" id="A0A6F8XVV9"/>
<evidence type="ECO:0000256" key="4">
    <source>
        <dbReference type="ARBA" id="ARBA00022692"/>
    </source>
</evidence>
<dbReference type="Proteomes" id="UP000502508">
    <property type="component" value="Chromosome"/>
</dbReference>
<evidence type="ECO:0000256" key="2">
    <source>
        <dbReference type="ARBA" id="ARBA00008806"/>
    </source>
</evidence>
<dbReference type="Pfam" id="PF02534">
    <property type="entry name" value="T4SS-DNA_transf"/>
    <property type="match status" value="1"/>
</dbReference>
<keyword evidence="8" id="KW-1185">Reference proteome</keyword>
<dbReference type="CDD" id="cd01127">
    <property type="entry name" value="TrwB_TraG_TraD_VirD4"/>
    <property type="match status" value="1"/>
</dbReference>
<gene>
    <name evidence="7" type="ORF">Pflav_042810</name>
</gene>
<reference evidence="7 8" key="2">
    <citation type="submission" date="2020-03" db="EMBL/GenBank/DDBJ databases">
        <authorList>
            <person name="Ichikawa N."/>
            <person name="Kimura A."/>
            <person name="Kitahashi Y."/>
            <person name="Uohara A."/>
        </authorList>
    </citation>
    <scope>NUCLEOTIDE SEQUENCE [LARGE SCALE GENOMIC DNA]</scope>
    <source>
        <strain evidence="7 8">NBRC 107702</strain>
    </source>
</reference>
<dbReference type="EMBL" id="AP022870">
    <property type="protein sequence ID" value="BCB77871.1"/>
    <property type="molecule type" value="Genomic_DNA"/>
</dbReference>
<evidence type="ECO:0008006" key="9">
    <source>
        <dbReference type="Google" id="ProtNLM"/>
    </source>
</evidence>
<dbReference type="InterPro" id="IPR051539">
    <property type="entry name" value="T4SS-coupling_protein"/>
</dbReference>
<proteinExistence type="inferred from homology"/>
<dbReference type="GO" id="GO:0005886">
    <property type="term" value="C:plasma membrane"/>
    <property type="evidence" value="ECO:0007669"/>
    <property type="project" value="UniProtKB-SubCell"/>
</dbReference>
<comment type="similarity">
    <text evidence="2">Belongs to the VirD4/TraG family.</text>
</comment>
<dbReference type="KEGG" id="pfla:Pflav_042810"/>